<evidence type="ECO:0000313" key="8">
    <source>
        <dbReference type="Proteomes" id="UP000472268"/>
    </source>
</evidence>
<dbReference type="Pfam" id="PF15149">
    <property type="entry name" value="CATSPERB_C"/>
    <property type="match status" value="1"/>
</dbReference>
<gene>
    <name evidence="7" type="primary">CATSPERB</name>
</gene>
<dbReference type="InterPro" id="IPR048786">
    <property type="entry name" value="CATSPERB_N"/>
</dbReference>
<dbReference type="AlphaFoldDB" id="A0A673V009"/>
<dbReference type="OMA" id="KEPFLEW"/>
<dbReference type="PANTHER" id="PTHR14705">
    <property type="entry name" value="CATION CHANNEL SPERM-ASSOCIATED PROTEIN SUBUNIT BETA"/>
    <property type="match status" value="1"/>
</dbReference>
<accession>A0A673V009</accession>
<dbReference type="Pfam" id="PF21548">
    <property type="entry name" value="CATSPERB_2nd"/>
    <property type="match status" value="2"/>
</dbReference>
<dbReference type="Pfam" id="PF22830">
    <property type="entry name" value="CATSPERB_head"/>
    <property type="match status" value="1"/>
</dbReference>
<dbReference type="Pfam" id="PF21541">
    <property type="entry name" value="CATSPERB_1st"/>
    <property type="match status" value="1"/>
</dbReference>
<evidence type="ECO:0000259" key="2">
    <source>
        <dbReference type="Pfam" id="PF15149"/>
    </source>
</evidence>
<dbReference type="Proteomes" id="UP000472268">
    <property type="component" value="Chromosome 9"/>
</dbReference>
<dbReference type="InterPro" id="IPR048789">
    <property type="entry name" value="CATSPERB_C"/>
</dbReference>
<reference evidence="7" key="2">
    <citation type="submission" date="2025-08" db="UniProtKB">
        <authorList>
            <consortium name="Ensembl"/>
        </authorList>
    </citation>
    <scope>IDENTIFICATION</scope>
</reference>
<keyword evidence="1" id="KW-1133">Transmembrane helix</keyword>
<feature type="domain" description="CATSPERB Ig-like" evidence="6">
    <location>
        <begin position="595"/>
        <end position="701"/>
    </location>
</feature>
<evidence type="ECO:0000259" key="3">
    <source>
        <dbReference type="Pfam" id="PF21541"/>
    </source>
</evidence>
<sequence>MVNMLFSVKLSSCSVPSLSYQKIHCFLQSESEHAVQKFLAVFTSGGLAPSLGITNSTYTGIFHFNLTLFSDRAYWLIKIPRENITKNTDIAAVEEWYVRITLQQGLNIYTTEGTLLDKVREPILQWNLGAKMTKNSISVVSQYAVDLKVAKCPCANDVALLGFVLNETYNGIYIGLSFSGFWNYDDTTWYNLTDMVYSQLGEEHTKLSVVDMVLTNHFLVLLTSLGLFVSEDLRYPSSSFSREDFCGFERVRNLKFPRKTTTASVTNLKNNKPGLRPKFPLFVFPPSFSPVGMVFHPRSHFLYAYGNQVWLSVDGGNTFERLADLRDDIIKNTYHSFYTSDITFVSQSGHVYSTKAGLRRYNKIGSISDNIFTLYYDHMGYIHKLTPDRFESGGSFVAFGNSKGIFRQAPDIGFETALAPQFISPKEMIFSAYVPLNESQQTIHTKQFSSIHMGKVIYSRKTGTAYIKKVLQHNTPEGFLSSIITEVIDPFGMEEENESSCLSSSLSITQAGNATYKLTLQSQNLDVEKTVVIPGYSSFLIISVLDDKNVVAIATRPTTALNNMTFPRDSWFLYNLGHKNGRMWKIYAKPCNYWFQQRDTSLSLGVLKHIDLGKSYTVEVKVIPNTKGIQILEIPLLTVIAGNPHLLEVKAEGIFDKTDSYLVKISAASYALHQGSTSLALVVWGASTECFVTTVMLRLKTSCSNLKSMHHIWHEHIPLEDWISGIHKDRHGFNRIKTLPVNYRPPSKMGIAIPLTDHFYHADPSKPIPRNLFPKSKKFGKFKQCANASTREECNCTNDQKSSDAIAFSDCKEKVPRFKFPITQYPISLQISSEDGRIPVDMPYLLTVTEVNNRENWKLEHSVPENVKKLKDYLEPRLHAPVYNPIGLNLSIKGSELFHFRVSVVPGVSSCNLVEEFQIYVDEVPLPFPGHTLIAVATAVVLGGLIFVTFIFQIRNIHLDEIMQSYQGRAGMEESHPQVHYQNLMGEAIWVS</sequence>
<dbReference type="GO" id="GO:0036128">
    <property type="term" value="C:CatSper complex"/>
    <property type="evidence" value="ECO:0007669"/>
    <property type="project" value="InterPro"/>
</dbReference>
<dbReference type="InterPro" id="IPR028748">
    <property type="entry name" value="CATSPERB"/>
</dbReference>
<evidence type="ECO:0000259" key="6">
    <source>
        <dbReference type="Pfam" id="PF22831"/>
    </source>
</evidence>
<evidence type="ECO:0000259" key="4">
    <source>
        <dbReference type="Pfam" id="PF21548"/>
    </source>
</evidence>
<feature type="domain" description="Cation channel sperm-associated protein subunit beta C-terminal" evidence="2">
    <location>
        <begin position="703"/>
        <end position="959"/>
    </location>
</feature>
<dbReference type="Pfam" id="PF22831">
    <property type="entry name" value="CATSPERB_Ig-like"/>
    <property type="match status" value="1"/>
</dbReference>
<feature type="domain" description="Cation channel sperm-associated auxiliary subunit beta 2nd" evidence="4">
    <location>
        <begin position="258"/>
        <end position="392"/>
    </location>
</feature>
<keyword evidence="8" id="KW-1185">Reference proteome</keyword>
<protein>
    <submittedName>
        <fullName evidence="7">Cation channel sperm associated auxiliary subunit beta</fullName>
    </submittedName>
</protein>
<evidence type="ECO:0000313" key="7">
    <source>
        <dbReference type="Ensembl" id="ENSSSUP00005026901.1"/>
    </source>
</evidence>
<dbReference type="InterPro" id="IPR053904">
    <property type="entry name" value="CATSPERB_Ig-like"/>
</dbReference>
<dbReference type="GO" id="GO:0005929">
    <property type="term" value="C:cilium"/>
    <property type="evidence" value="ECO:0007669"/>
    <property type="project" value="TreeGrafter"/>
</dbReference>
<name>A0A673V009_SURSU</name>
<keyword evidence="1" id="KW-0472">Membrane</keyword>
<reference evidence="7" key="3">
    <citation type="submission" date="2025-09" db="UniProtKB">
        <authorList>
            <consortium name="Ensembl"/>
        </authorList>
    </citation>
    <scope>IDENTIFICATION</scope>
</reference>
<dbReference type="InterPro" id="IPR053903">
    <property type="entry name" value="CATSPERB_head"/>
</dbReference>
<dbReference type="InterPro" id="IPR048788">
    <property type="entry name" value="CATSPERB_2nd"/>
</dbReference>
<evidence type="ECO:0000259" key="5">
    <source>
        <dbReference type="Pfam" id="PF22830"/>
    </source>
</evidence>
<dbReference type="PANTHER" id="PTHR14705:SF0">
    <property type="entry name" value="CATION CHANNEL SPERM-ASSOCIATED AUXILIARY SUBUNIT BETA"/>
    <property type="match status" value="1"/>
</dbReference>
<feature type="transmembrane region" description="Helical" evidence="1">
    <location>
        <begin position="933"/>
        <end position="954"/>
    </location>
</feature>
<keyword evidence="1" id="KW-0812">Transmembrane</keyword>
<dbReference type="Ensembl" id="ENSSSUT00005030750.1">
    <property type="protein sequence ID" value="ENSSSUP00005026901.1"/>
    <property type="gene ID" value="ENSSSUG00005017314.1"/>
</dbReference>
<evidence type="ECO:0000256" key="1">
    <source>
        <dbReference type="SAM" id="Phobius"/>
    </source>
</evidence>
<feature type="domain" description="CATSPERB head" evidence="5">
    <location>
        <begin position="418"/>
        <end position="589"/>
    </location>
</feature>
<feature type="domain" description="Cation channel sperm-associated auxiliary subunit beta N-terminal" evidence="3">
    <location>
        <begin position="22"/>
        <end position="117"/>
    </location>
</feature>
<organism evidence="7 8">
    <name type="scientific">Suricata suricatta</name>
    <name type="common">Meerkat</name>
    <dbReference type="NCBI Taxonomy" id="37032"/>
    <lineage>
        <taxon>Eukaryota</taxon>
        <taxon>Metazoa</taxon>
        <taxon>Chordata</taxon>
        <taxon>Craniata</taxon>
        <taxon>Vertebrata</taxon>
        <taxon>Euteleostomi</taxon>
        <taxon>Mammalia</taxon>
        <taxon>Eutheria</taxon>
        <taxon>Laurasiatheria</taxon>
        <taxon>Carnivora</taxon>
        <taxon>Feliformia</taxon>
        <taxon>Herpestidae</taxon>
        <taxon>Suricata</taxon>
    </lineage>
</organism>
<reference evidence="7 8" key="1">
    <citation type="submission" date="2019-05" db="EMBL/GenBank/DDBJ databases">
        <title>A Chromosome-scale Meerkat (S. suricatta) Genome Assembly.</title>
        <authorList>
            <person name="Dudchenko O."/>
            <person name="Lieberman Aiden E."/>
            <person name="Tung J."/>
            <person name="Barreiro L.B."/>
            <person name="Clutton-Brock T.H."/>
        </authorList>
    </citation>
    <scope>NUCLEOTIDE SEQUENCE [LARGE SCALE GENOMIC DNA]</scope>
</reference>
<proteinExistence type="predicted"/>
<feature type="domain" description="Cation channel sperm-associated auxiliary subunit beta 2nd" evidence="4">
    <location>
        <begin position="131"/>
        <end position="254"/>
    </location>
</feature>